<dbReference type="CDD" id="cd06291">
    <property type="entry name" value="PBP1_Qymf-like"/>
    <property type="match status" value="1"/>
</dbReference>
<evidence type="ECO:0000259" key="5">
    <source>
        <dbReference type="PROSITE" id="PS50932"/>
    </source>
</evidence>
<keyword evidence="4" id="KW-0804">Transcription</keyword>
<evidence type="ECO:0000313" key="6">
    <source>
        <dbReference type="EMBL" id="RSU14754.1"/>
    </source>
</evidence>
<dbReference type="Gene3D" id="1.10.260.40">
    <property type="entry name" value="lambda repressor-like DNA-binding domains"/>
    <property type="match status" value="1"/>
</dbReference>
<keyword evidence="7" id="KW-1185">Reference proteome</keyword>
<dbReference type="OrthoDB" id="9796186at2"/>
<dbReference type="PRINTS" id="PR00036">
    <property type="entry name" value="HTHLACI"/>
</dbReference>
<dbReference type="AlphaFoldDB" id="A0A430B366"/>
<dbReference type="Pfam" id="PF00532">
    <property type="entry name" value="Peripla_BP_1"/>
    <property type="match status" value="1"/>
</dbReference>
<dbReference type="InterPro" id="IPR028082">
    <property type="entry name" value="Peripla_BP_I"/>
</dbReference>
<keyword evidence="2" id="KW-0805">Transcription regulation</keyword>
<keyword evidence="3" id="KW-0238">DNA-binding</keyword>
<dbReference type="RefSeq" id="WP_126811818.1">
    <property type="nucleotide sequence ID" value="NZ_NGKC01000001.1"/>
</dbReference>
<name>A0A430B366_9ENTE</name>
<dbReference type="PANTHER" id="PTHR30146">
    <property type="entry name" value="LACI-RELATED TRANSCRIPTIONAL REPRESSOR"/>
    <property type="match status" value="1"/>
</dbReference>
<feature type="domain" description="HTH lacI-type" evidence="5">
    <location>
        <begin position="2"/>
        <end position="56"/>
    </location>
</feature>
<dbReference type="GO" id="GO:0003700">
    <property type="term" value="F:DNA-binding transcription factor activity"/>
    <property type="evidence" value="ECO:0007669"/>
    <property type="project" value="TreeGrafter"/>
</dbReference>
<comment type="caution">
    <text evidence="6">The sequence shown here is derived from an EMBL/GenBank/DDBJ whole genome shotgun (WGS) entry which is preliminary data.</text>
</comment>
<evidence type="ECO:0000256" key="1">
    <source>
        <dbReference type="ARBA" id="ARBA00022491"/>
    </source>
</evidence>
<dbReference type="SMART" id="SM00354">
    <property type="entry name" value="HTH_LACI"/>
    <property type="match status" value="1"/>
</dbReference>
<organism evidence="6 7">
    <name type="scientific">Vagococcus acidifermentans</name>
    <dbReference type="NCBI Taxonomy" id="564710"/>
    <lineage>
        <taxon>Bacteria</taxon>
        <taxon>Bacillati</taxon>
        <taxon>Bacillota</taxon>
        <taxon>Bacilli</taxon>
        <taxon>Lactobacillales</taxon>
        <taxon>Enterococcaceae</taxon>
        <taxon>Vagococcus</taxon>
    </lineage>
</organism>
<evidence type="ECO:0000256" key="2">
    <source>
        <dbReference type="ARBA" id="ARBA00023015"/>
    </source>
</evidence>
<reference evidence="6 7" key="1">
    <citation type="submission" date="2017-05" db="EMBL/GenBank/DDBJ databases">
        <title>Vagococcus spp. assemblies.</title>
        <authorList>
            <person name="Gulvik C.A."/>
        </authorList>
    </citation>
    <scope>NUCLEOTIDE SEQUENCE [LARGE SCALE GENOMIC DNA]</scope>
    <source>
        <strain evidence="6 7">LMG 24798</strain>
    </source>
</reference>
<dbReference type="InterPro" id="IPR010982">
    <property type="entry name" value="Lambda_DNA-bd_dom_sf"/>
</dbReference>
<dbReference type="PROSITE" id="PS50932">
    <property type="entry name" value="HTH_LACI_2"/>
    <property type="match status" value="1"/>
</dbReference>
<protein>
    <recommendedName>
        <fullName evidence="5">HTH lacI-type domain-containing protein</fullName>
    </recommendedName>
</protein>
<proteinExistence type="predicted"/>
<dbReference type="GO" id="GO:0000976">
    <property type="term" value="F:transcription cis-regulatory region binding"/>
    <property type="evidence" value="ECO:0007669"/>
    <property type="project" value="TreeGrafter"/>
</dbReference>
<evidence type="ECO:0000313" key="7">
    <source>
        <dbReference type="Proteomes" id="UP000286773"/>
    </source>
</evidence>
<dbReference type="Proteomes" id="UP000286773">
    <property type="component" value="Unassembled WGS sequence"/>
</dbReference>
<dbReference type="PROSITE" id="PS00356">
    <property type="entry name" value="HTH_LACI_1"/>
    <property type="match status" value="1"/>
</dbReference>
<dbReference type="SUPFAM" id="SSF47413">
    <property type="entry name" value="lambda repressor-like DNA-binding domains"/>
    <property type="match status" value="1"/>
</dbReference>
<dbReference type="SUPFAM" id="SSF53822">
    <property type="entry name" value="Periplasmic binding protein-like I"/>
    <property type="match status" value="1"/>
</dbReference>
<dbReference type="InterPro" id="IPR001761">
    <property type="entry name" value="Peripla_BP/Lac1_sug-bd_dom"/>
</dbReference>
<dbReference type="InterPro" id="IPR000843">
    <property type="entry name" value="HTH_LacI"/>
</dbReference>
<dbReference type="Gene3D" id="3.40.50.2300">
    <property type="match status" value="2"/>
</dbReference>
<sequence length="323" mass="36316">MATIKDVAKHAGVSVASVSRYMNKNGYVKKETGEKIEQAIRDLNYVPNEVARSLFQKKSKLVGVLLPDITNPYFPLLAKGIEEELNRQGFMMLLANTSDSEENLQNYLTTFIQNNVSGVITTLPVSHVPKNIKMIGVDRAYEGDFIKILADDYQGGKLIGQEILQTTYRNVLIVTSNLLMPSVNLRYQGLVDVLDKHAITHTTLQSQSFNVDRTDETVASIFKNYSAYDTIVASNDYLALKIMQYAHEHGMNIPDDIQVVGYDGIPYAEMFYPSLATVKQPIYQIGQEAAKRMSKLLNNNKDELPKTTILPVTFQKGKSLRYF</sequence>
<gene>
    <name evidence="6" type="ORF">CBF27_01905</name>
</gene>
<dbReference type="PANTHER" id="PTHR30146:SF95">
    <property type="entry name" value="RIBOSE OPERON REPRESSOR"/>
    <property type="match status" value="1"/>
</dbReference>
<dbReference type="Pfam" id="PF00356">
    <property type="entry name" value="LacI"/>
    <property type="match status" value="1"/>
</dbReference>
<keyword evidence="1" id="KW-0678">Repressor</keyword>
<evidence type="ECO:0000256" key="4">
    <source>
        <dbReference type="ARBA" id="ARBA00023163"/>
    </source>
</evidence>
<evidence type="ECO:0000256" key="3">
    <source>
        <dbReference type="ARBA" id="ARBA00023125"/>
    </source>
</evidence>
<accession>A0A430B366</accession>
<dbReference type="EMBL" id="NGKC01000001">
    <property type="protein sequence ID" value="RSU14754.1"/>
    <property type="molecule type" value="Genomic_DNA"/>
</dbReference>
<dbReference type="CDD" id="cd01392">
    <property type="entry name" value="HTH_LacI"/>
    <property type="match status" value="1"/>
</dbReference>